<dbReference type="PROSITE" id="PS50072">
    <property type="entry name" value="CSA_PPIASE_2"/>
    <property type="match status" value="1"/>
</dbReference>
<dbReference type="Gene3D" id="2.40.100.10">
    <property type="entry name" value="Cyclophilin-like"/>
    <property type="match status" value="1"/>
</dbReference>
<dbReference type="PANTHER" id="PTHR11071">
    <property type="entry name" value="PEPTIDYL-PROLYL CIS-TRANS ISOMERASE"/>
    <property type="match status" value="1"/>
</dbReference>
<comment type="catalytic activity">
    <reaction evidence="1 4">
        <text>[protein]-peptidylproline (omega=180) = [protein]-peptidylproline (omega=0)</text>
        <dbReference type="Rhea" id="RHEA:16237"/>
        <dbReference type="Rhea" id="RHEA-COMP:10747"/>
        <dbReference type="Rhea" id="RHEA-COMP:10748"/>
        <dbReference type="ChEBI" id="CHEBI:83833"/>
        <dbReference type="ChEBI" id="CHEBI:83834"/>
        <dbReference type="EC" id="5.2.1.8"/>
    </reaction>
</comment>
<dbReference type="SUPFAM" id="SSF50891">
    <property type="entry name" value="Cyclophilin-like"/>
    <property type="match status" value="1"/>
</dbReference>
<comment type="function">
    <text evidence="4">PPIases accelerate the folding of proteins. It catalyzes the cis-trans isomerization of proline imidic peptide bonds in oligopeptides.</text>
</comment>
<keyword evidence="4" id="KW-0732">Signal</keyword>
<dbReference type="PRINTS" id="PR00153">
    <property type="entry name" value="CSAPPISMRASE"/>
</dbReference>
<dbReference type="EC" id="5.2.1.8" evidence="4"/>
<organism evidence="6">
    <name type="scientific">Pseudodiaptomus poplesia</name>
    <dbReference type="NCBI Taxonomy" id="213370"/>
    <lineage>
        <taxon>Eukaryota</taxon>
        <taxon>Metazoa</taxon>
        <taxon>Ecdysozoa</taxon>
        <taxon>Arthropoda</taxon>
        <taxon>Crustacea</taxon>
        <taxon>Multicrustacea</taxon>
        <taxon>Hexanauplia</taxon>
        <taxon>Copepoda</taxon>
        <taxon>Calanoida</taxon>
        <taxon>Pseudodiaptomidae</taxon>
        <taxon>Pseudodiaptomus</taxon>
    </lineage>
</organism>
<evidence type="ECO:0000256" key="4">
    <source>
        <dbReference type="RuleBase" id="RU363019"/>
    </source>
</evidence>
<evidence type="ECO:0000256" key="2">
    <source>
        <dbReference type="ARBA" id="ARBA00023110"/>
    </source>
</evidence>
<evidence type="ECO:0000259" key="5">
    <source>
        <dbReference type="PROSITE" id="PS50072"/>
    </source>
</evidence>
<evidence type="ECO:0000256" key="3">
    <source>
        <dbReference type="ARBA" id="ARBA00023235"/>
    </source>
</evidence>
<dbReference type="GO" id="GO:0003755">
    <property type="term" value="F:peptidyl-prolyl cis-trans isomerase activity"/>
    <property type="evidence" value="ECO:0007669"/>
    <property type="project" value="UniProtKB-UniRule"/>
</dbReference>
<name>A0A0U2KDH9_9MAXI</name>
<evidence type="ECO:0000256" key="1">
    <source>
        <dbReference type="ARBA" id="ARBA00000971"/>
    </source>
</evidence>
<dbReference type="GO" id="GO:0016018">
    <property type="term" value="F:cyclosporin A binding"/>
    <property type="evidence" value="ECO:0007669"/>
    <property type="project" value="TreeGrafter"/>
</dbReference>
<keyword evidence="3 4" id="KW-0413">Isomerase</keyword>
<accession>A0A0U2KDH9</accession>
<dbReference type="AlphaFoldDB" id="A0A0U2KDH9"/>
<dbReference type="Pfam" id="PF00160">
    <property type="entry name" value="Pro_isomerase"/>
    <property type="match status" value="1"/>
</dbReference>
<feature type="domain" description="PPIase cyclophilin-type" evidence="5">
    <location>
        <begin position="38"/>
        <end position="195"/>
    </location>
</feature>
<sequence>MKVFGCGLVLSLVLLLANCCRSSEAAEKKGPKVTHKVWFDISIGDTPAGRVEIGLFGNTVPKTADNFFQLAQKPEGEGYKGSVFHRVIKDFMIQGGDFTRGDGTGGRSIYGEKFADENFKLSHYGAGWLSMANAGKDTNGSQFFITTKKTPWLDGRHVVFGKVLSGMSVVRKVESSKTDGRDRPVSEVKIADCGGEVVEEPFAVAKEDAKE</sequence>
<feature type="chain" id="PRO_5006772932" description="Peptidyl-prolyl cis-trans isomerase" evidence="4">
    <location>
        <begin position="26"/>
        <end position="211"/>
    </location>
</feature>
<dbReference type="InterPro" id="IPR002130">
    <property type="entry name" value="Cyclophilin-type_PPIase_dom"/>
</dbReference>
<proteinExistence type="evidence at transcript level"/>
<keyword evidence="2 4" id="KW-0697">Rotamase</keyword>
<dbReference type="InterPro" id="IPR020892">
    <property type="entry name" value="Cyclophilin-type_PPIase_CS"/>
</dbReference>
<dbReference type="GO" id="GO:0005737">
    <property type="term" value="C:cytoplasm"/>
    <property type="evidence" value="ECO:0007669"/>
    <property type="project" value="TreeGrafter"/>
</dbReference>
<reference evidence="6" key="1">
    <citation type="journal article" date="2015" name="Sci. Rep.">
        <title>Spliced leader RNA trans-splicing discovered in copepods.</title>
        <authorList>
            <person name="Yang F."/>
            <person name="Xu D."/>
            <person name="Zhuang Y."/>
            <person name="Yi X."/>
            <person name="Huang Y."/>
            <person name="Chen H."/>
            <person name="Lin S."/>
            <person name="Campbell D.A."/>
            <person name="Sturm N.R."/>
            <person name="Liu G."/>
            <person name="Zhang H."/>
        </authorList>
    </citation>
    <scope>NUCLEOTIDE SEQUENCE</scope>
</reference>
<dbReference type="FunFam" id="2.40.100.10:FF:000001">
    <property type="entry name" value="Peptidyl-prolyl cis-trans isomerase"/>
    <property type="match status" value="1"/>
</dbReference>
<feature type="signal peptide" evidence="4">
    <location>
        <begin position="1"/>
        <end position="25"/>
    </location>
</feature>
<dbReference type="PANTHER" id="PTHR11071:SF561">
    <property type="entry name" value="PEPTIDYL-PROLYL CIS-TRANS ISOMERASE D-RELATED"/>
    <property type="match status" value="1"/>
</dbReference>
<dbReference type="EMBL" id="KT754848">
    <property type="protein sequence ID" value="ALS04682.1"/>
    <property type="molecule type" value="mRNA"/>
</dbReference>
<dbReference type="PROSITE" id="PS00170">
    <property type="entry name" value="CSA_PPIASE_1"/>
    <property type="match status" value="1"/>
</dbReference>
<dbReference type="InterPro" id="IPR029000">
    <property type="entry name" value="Cyclophilin-like_dom_sf"/>
</dbReference>
<evidence type="ECO:0000313" key="6">
    <source>
        <dbReference type="EMBL" id="ALS04682.1"/>
    </source>
</evidence>
<protein>
    <recommendedName>
        <fullName evidence="4">Peptidyl-prolyl cis-trans isomerase</fullName>
        <shortName evidence="4">PPIase</shortName>
        <ecNumber evidence="4">5.2.1.8</ecNumber>
    </recommendedName>
</protein>
<comment type="similarity">
    <text evidence="4">Belongs to the cyclophilin-type PPIase family.</text>
</comment>
<dbReference type="GO" id="GO:0006457">
    <property type="term" value="P:protein folding"/>
    <property type="evidence" value="ECO:0007669"/>
    <property type="project" value="InterPro"/>
</dbReference>